<feature type="compositionally biased region" description="Basic and acidic residues" evidence="1">
    <location>
        <begin position="123"/>
        <end position="135"/>
    </location>
</feature>
<reference evidence="3 4" key="2">
    <citation type="submission" date="2019-01" db="EMBL/GenBank/DDBJ databases">
        <title>The decoding of complex shrimp genome reveals the adaptation for benthos swimmer, frequently molting mechanism and breeding impact on genome.</title>
        <authorList>
            <person name="Sun Y."/>
            <person name="Gao Y."/>
            <person name="Yu Y."/>
        </authorList>
    </citation>
    <scope>NUCLEOTIDE SEQUENCE [LARGE SCALE GENOMIC DNA]</scope>
    <source>
        <tissue evidence="3">Muscle</tissue>
    </source>
</reference>
<feature type="transmembrane region" description="Helical" evidence="2">
    <location>
        <begin position="401"/>
        <end position="426"/>
    </location>
</feature>
<dbReference type="AlphaFoldDB" id="A0A3R7MHH4"/>
<proteinExistence type="predicted"/>
<gene>
    <name evidence="3" type="ORF">C7M84_020294</name>
</gene>
<feature type="region of interest" description="Disordered" evidence="1">
    <location>
        <begin position="67"/>
        <end position="87"/>
    </location>
</feature>
<dbReference type="Proteomes" id="UP000283509">
    <property type="component" value="Unassembled WGS sequence"/>
</dbReference>
<protein>
    <submittedName>
        <fullName evidence="3">Uncharacterized protein</fullName>
    </submittedName>
</protein>
<evidence type="ECO:0000256" key="1">
    <source>
        <dbReference type="SAM" id="MobiDB-lite"/>
    </source>
</evidence>
<feature type="region of interest" description="Disordered" evidence="1">
    <location>
        <begin position="123"/>
        <end position="143"/>
    </location>
</feature>
<evidence type="ECO:0000313" key="4">
    <source>
        <dbReference type="Proteomes" id="UP000283509"/>
    </source>
</evidence>
<keyword evidence="4" id="KW-1185">Reference proteome</keyword>
<sequence length="444" mass="49240">MEVAHAKNRHGAVMHFMEAHVPIRGGGISRQAKSRGPSAARTVLIVSRRFRKTRKESSLDQVLKEEWERGRRPQDGRDRESNLPSSSLSRDVIGTRRVLLSEEKGTRRWDWFNSVGLVAESCGEEKDQRKERSEIESGSYLPPPTFSPHALSAEGKEVRIVLSLTMVSIITMRRTGNIRPISLEQEGDILDLPSCAFSLPPLRTLLPRPLSIVFPYTALTGCLINIAFFPHSFLTRPLPPSCSSLSIHSLSHSSLLPLSRLLLYPSPAFSRFHSPPHPLPHSLSVVVPPLHASKSASLLLLAFPPPSSPSLSISLSSLSSLLSHFHALSMSVVSVLILIIARLSPRHLLRLYLFHPHVCSLVPLLSLSSPSFSTSWAPSLIYARTYPPSPTPLDHTYPPSLISLSALSLSLLSSLSYFFFFQFFLFCSAPMRKNEAALPMIQLF</sequence>
<feature type="compositionally biased region" description="Basic and acidic residues" evidence="1">
    <location>
        <begin position="67"/>
        <end position="81"/>
    </location>
</feature>
<keyword evidence="2" id="KW-1133">Transmembrane helix</keyword>
<evidence type="ECO:0000313" key="3">
    <source>
        <dbReference type="EMBL" id="ROT61890.1"/>
    </source>
</evidence>
<feature type="transmembrane region" description="Helical" evidence="2">
    <location>
        <begin position="323"/>
        <end position="341"/>
    </location>
</feature>
<accession>A0A3R7MHH4</accession>
<keyword evidence="2" id="KW-0812">Transmembrane</keyword>
<keyword evidence="2" id="KW-0472">Membrane</keyword>
<name>A0A3R7MHH4_PENVA</name>
<dbReference type="EMBL" id="QCYY01003950">
    <property type="protein sequence ID" value="ROT61890.1"/>
    <property type="molecule type" value="Genomic_DNA"/>
</dbReference>
<feature type="transmembrane region" description="Helical" evidence="2">
    <location>
        <begin position="361"/>
        <end position="381"/>
    </location>
</feature>
<feature type="transmembrane region" description="Helical" evidence="2">
    <location>
        <begin position="213"/>
        <end position="233"/>
    </location>
</feature>
<organism evidence="3 4">
    <name type="scientific">Penaeus vannamei</name>
    <name type="common">Whiteleg shrimp</name>
    <name type="synonym">Litopenaeus vannamei</name>
    <dbReference type="NCBI Taxonomy" id="6689"/>
    <lineage>
        <taxon>Eukaryota</taxon>
        <taxon>Metazoa</taxon>
        <taxon>Ecdysozoa</taxon>
        <taxon>Arthropoda</taxon>
        <taxon>Crustacea</taxon>
        <taxon>Multicrustacea</taxon>
        <taxon>Malacostraca</taxon>
        <taxon>Eumalacostraca</taxon>
        <taxon>Eucarida</taxon>
        <taxon>Decapoda</taxon>
        <taxon>Dendrobranchiata</taxon>
        <taxon>Penaeoidea</taxon>
        <taxon>Penaeidae</taxon>
        <taxon>Penaeus</taxon>
    </lineage>
</organism>
<reference evidence="3 4" key="1">
    <citation type="submission" date="2018-04" db="EMBL/GenBank/DDBJ databases">
        <authorList>
            <person name="Zhang X."/>
            <person name="Yuan J."/>
            <person name="Li F."/>
            <person name="Xiang J."/>
        </authorList>
    </citation>
    <scope>NUCLEOTIDE SEQUENCE [LARGE SCALE GENOMIC DNA]</scope>
    <source>
        <tissue evidence="3">Muscle</tissue>
    </source>
</reference>
<evidence type="ECO:0000256" key="2">
    <source>
        <dbReference type="SAM" id="Phobius"/>
    </source>
</evidence>
<comment type="caution">
    <text evidence="3">The sequence shown here is derived from an EMBL/GenBank/DDBJ whole genome shotgun (WGS) entry which is preliminary data.</text>
</comment>